<dbReference type="OrthoDB" id="10031946at2759"/>
<proteinExistence type="predicted"/>
<name>A0A482WCN3_ASBVE</name>
<evidence type="ECO:0000313" key="1">
    <source>
        <dbReference type="EMBL" id="RZC42148.1"/>
    </source>
</evidence>
<organism evidence="1 2">
    <name type="scientific">Asbolus verrucosus</name>
    <name type="common">Desert ironclad beetle</name>
    <dbReference type="NCBI Taxonomy" id="1661398"/>
    <lineage>
        <taxon>Eukaryota</taxon>
        <taxon>Metazoa</taxon>
        <taxon>Ecdysozoa</taxon>
        <taxon>Arthropoda</taxon>
        <taxon>Hexapoda</taxon>
        <taxon>Insecta</taxon>
        <taxon>Pterygota</taxon>
        <taxon>Neoptera</taxon>
        <taxon>Endopterygota</taxon>
        <taxon>Coleoptera</taxon>
        <taxon>Polyphaga</taxon>
        <taxon>Cucujiformia</taxon>
        <taxon>Tenebrionidae</taxon>
        <taxon>Pimeliinae</taxon>
        <taxon>Asbolus</taxon>
    </lineage>
</organism>
<dbReference type="Proteomes" id="UP000292052">
    <property type="component" value="Unassembled WGS sequence"/>
</dbReference>
<dbReference type="InterPro" id="IPR020339">
    <property type="entry name" value="C20orf85-like"/>
</dbReference>
<gene>
    <name evidence="1" type="ORF">BDFB_007063</name>
</gene>
<dbReference type="EMBL" id="QDEB01010465">
    <property type="protein sequence ID" value="RZC42148.1"/>
    <property type="molecule type" value="Genomic_DNA"/>
</dbReference>
<protein>
    <submittedName>
        <fullName evidence="1">LLC1 domain containing protein</fullName>
    </submittedName>
</protein>
<evidence type="ECO:0000313" key="2">
    <source>
        <dbReference type="Proteomes" id="UP000292052"/>
    </source>
</evidence>
<dbReference type="AlphaFoldDB" id="A0A482WCN3"/>
<dbReference type="PANTHER" id="PTHR31909">
    <property type="entry name" value="CHROMOSOME 20 ORF85 FAMILY MEMBER"/>
    <property type="match status" value="1"/>
</dbReference>
<accession>A0A482WCN3</accession>
<keyword evidence="2" id="KW-1185">Reference proteome</keyword>
<comment type="caution">
    <text evidence="1">The sequence shown here is derived from an EMBL/GenBank/DDBJ whole genome shotgun (WGS) entry which is preliminary data.</text>
</comment>
<sequence>MANLQANSKNNFLEEDLVKRNDILKALVVLEEKAGREWNQRWGFFQSLNELCVEEAAKQGVSEEEYRRWTVRRKSKTKALDFIWDLKMAESVPKTSSAMVGWRSHPEHSLERMGRLYISPLHTLPPKEHVSHILLG</sequence>
<dbReference type="Pfam" id="PF14945">
    <property type="entry name" value="LLC1"/>
    <property type="match status" value="1"/>
</dbReference>
<dbReference type="PANTHER" id="PTHR31909:SF3">
    <property type="entry name" value="SIMILAR TO PROTEIN C20ORF85 HOMOLOG"/>
    <property type="match status" value="1"/>
</dbReference>
<reference evidence="1 2" key="1">
    <citation type="submission" date="2017-03" db="EMBL/GenBank/DDBJ databases">
        <title>Genome of the blue death feigning beetle - Asbolus verrucosus.</title>
        <authorList>
            <person name="Rider S.D."/>
        </authorList>
    </citation>
    <scope>NUCLEOTIDE SEQUENCE [LARGE SCALE GENOMIC DNA]</scope>
    <source>
        <strain evidence="1">Butters</strain>
        <tissue evidence="1">Head and leg muscle</tissue>
    </source>
</reference>